<sequence length="138" mass="15065">MEGKVTWRQGMSFTGEAASGWRIPIGTSRDHGGHDDGAAPMELMAMGLASCSGMDVISILKKKQQAVTDFEVKFQIERAKDHPKVFTHIVLEYVVTGHSVDPAAVERAVELSTTKYCPGYAMMKQVVPIEVKISVLEA</sequence>
<keyword evidence="2" id="KW-1185">Reference proteome</keyword>
<dbReference type="RefSeq" id="WP_075064558.1">
    <property type="nucleotide sequence ID" value="NZ_LGCL01000045.1"/>
</dbReference>
<dbReference type="STRING" id="1134406.ADN00_18695"/>
<evidence type="ECO:0000313" key="2">
    <source>
        <dbReference type="Proteomes" id="UP000050417"/>
    </source>
</evidence>
<gene>
    <name evidence="1" type="ORF">ADN00_18695</name>
</gene>
<dbReference type="Gene3D" id="3.30.300.20">
    <property type="match status" value="1"/>
</dbReference>
<dbReference type="Proteomes" id="UP000050417">
    <property type="component" value="Unassembled WGS sequence"/>
</dbReference>
<organism evidence="1 2">
    <name type="scientific">Ornatilinea apprima</name>
    <dbReference type="NCBI Taxonomy" id="1134406"/>
    <lineage>
        <taxon>Bacteria</taxon>
        <taxon>Bacillati</taxon>
        <taxon>Chloroflexota</taxon>
        <taxon>Anaerolineae</taxon>
        <taxon>Anaerolineales</taxon>
        <taxon>Anaerolineaceae</taxon>
        <taxon>Ornatilinea</taxon>
    </lineage>
</organism>
<dbReference type="EMBL" id="LGCL01000045">
    <property type="protein sequence ID" value="KPL70077.1"/>
    <property type="molecule type" value="Genomic_DNA"/>
</dbReference>
<dbReference type="AlphaFoldDB" id="A0A0P6X5A2"/>
<comment type="caution">
    <text evidence="1">The sequence shown here is derived from an EMBL/GenBank/DDBJ whole genome shotgun (WGS) entry which is preliminary data.</text>
</comment>
<dbReference type="SUPFAM" id="SSF82784">
    <property type="entry name" value="OsmC-like"/>
    <property type="match status" value="1"/>
</dbReference>
<evidence type="ECO:0000313" key="1">
    <source>
        <dbReference type="EMBL" id="KPL70077.1"/>
    </source>
</evidence>
<dbReference type="InterPro" id="IPR036102">
    <property type="entry name" value="OsmC/Ohrsf"/>
</dbReference>
<dbReference type="OrthoDB" id="9804010at2"/>
<dbReference type="PANTHER" id="PTHR34352:SF1">
    <property type="entry name" value="PROTEIN YHFA"/>
    <property type="match status" value="1"/>
</dbReference>
<dbReference type="InterPro" id="IPR015946">
    <property type="entry name" value="KH_dom-like_a/b"/>
</dbReference>
<proteinExistence type="predicted"/>
<accession>A0A0P6X5A2</accession>
<protein>
    <submittedName>
        <fullName evidence="1">Osmotically inducible protein OsmC</fullName>
    </submittedName>
</protein>
<name>A0A0P6X5A2_9CHLR</name>
<reference evidence="1 2" key="1">
    <citation type="submission" date="2015-07" db="EMBL/GenBank/DDBJ databases">
        <title>Genome sequence of Ornatilinea apprima DSM 23815.</title>
        <authorList>
            <person name="Hemp J."/>
            <person name="Ward L.M."/>
            <person name="Pace L.A."/>
            <person name="Fischer W.W."/>
        </authorList>
    </citation>
    <scope>NUCLEOTIDE SEQUENCE [LARGE SCALE GENOMIC DNA]</scope>
    <source>
        <strain evidence="1 2">P3M-1</strain>
    </source>
</reference>
<dbReference type="PANTHER" id="PTHR34352">
    <property type="entry name" value="PROTEIN YHFA"/>
    <property type="match status" value="1"/>
</dbReference>
<dbReference type="Pfam" id="PF02566">
    <property type="entry name" value="OsmC"/>
    <property type="match status" value="1"/>
</dbReference>
<dbReference type="InterPro" id="IPR003718">
    <property type="entry name" value="OsmC/Ohr_fam"/>
</dbReference>